<feature type="compositionally biased region" description="Polar residues" evidence="1">
    <location>
        <begin position="121"/>
        <end position="138"/>
    </location>
</feature>
<evidence type="ECO:0000313" key="4">
    <source>
        <dbReference type="Proteomes" id="UP000033483"/>
    </source>
</evidence>
<dbReference type="EMBL" id="LAEV01001406">
    <property type="protein sequence ID" value="KKA28211.1"/>
    <property type="molecule type" value="Genomic_DNA"/>
</dbReference>
<sequence>MNGGAQFSDDMNMGGGGSSSSSSEGASSGPSHNNEGNYNFMANFDTTMSPTAMDMDGMASNMQPSSEQDVYAAPPGVSNLIARFENTNTSTNFSMPRKRKPTSPRESQQPPPHPPQPGSQFMMQFQQSLESRNRQMSQASSGPSASPEPAAPEFGVMNMMKQQQQQQQQQKQQQQQQQQHHQQQQEHSMAHKPSFSMSPANNVMVSSPVDTVNTPGDYSSILGSTTSPFSPIISSPQMNLQSPNDPFAALNPLRINNFSSDQMTAFSMNFGSPTSVMSPNSPFSPMDVSRNQASLDMIASPTFNPIANNSSMYNPFGQDLISFETMETLDMPGLVNDYVDTNGFINNNNSNNNNSSNSMRNDSLSFQMGAMGMNNDGFFMAQPPTREQVPAETWENLKGVIRQLYLDERRPLKEVMLLMEERHNFRATPKMYKTRFSQWGFAKNNTEEEVKRLLSIKFQRDAEGKTSEFVRNGRVVNLRTYLKRKGKTEYDLLDHEANADLPGHTRCRTPPPLPNLPGHMAADVKRVQELITGNMHKALLMCKEAQIDAECSWTSTMVWGARSSDIMWEANDYIKRGSTERGVDMLSDAFRYLEEELKCMTPQVIKELLLGMINRDHAVVAPLCKFFSTWTAKHLERSHPLRPIFTALYSTQQEHGSQTLSDLIWTTMPSFVDDLEAIYGRTHPFVASALLDLLEIAEQQSPNPAEPDQTLAEYRSRVGQLIQELRPHLVELESNEGVHSPNVVALRYTLVQMMHVKDPHTAETDAAVQDLHREMEAAGRLFQIQYTPGGPCCYHEPIKVQPTMRRCRPRYDRVAHILEVYACLTVLIYYEEDMHTVDHVSPNHDHGYDGHMHGDFAGGDGGYHDSQAAFQAALAMQNGFGGSYGWA</sequence>
<dbReference type="OrthoDB" id="194358at2759"/>
<feature type="region of interest" description="Disordered" evidence="1">
    <location>
        <begin position="1"/>
        <end position="72"/>
    </location>
</feature>
<feature type="domain" description="Clr5" evidence="2">
    <location>
        <begin position="391"/>
        <end position="443"/>
    </location>
</feature>
<evidence type="ECO:0000259" key="2">
    <source>
        <dbReference type="Pfam" id="PF14420"/>
    </source>
</evidence>
<feature type="compositionally biased region" description="Low complexity" evidence="1">
    <location>
        <begin position="161"/>
        <end position="182"/>
    </location>
</feature>
<evidence type="ECO:0000313" key="3">
    <source>
        <dbReference type="EMBL" id="KKA28211.1"/>
    </source>
</evidence>
<dbReference type="InterPro" id="IPR025676">
    <property type="entry name" value="Clr5_dom"/>
</dbReference>
<gene>
    <name evidence="3" type="ORF">TD95_003309</name>
</gene>
<dbReference type="Proteomes" id="UP000033483">
    <property type="component" value="Unassembled WGS sequence"/>
</dbReference>
<comment type="caution">
    <text evidence="3">The sequence shown here is derived from an EMBL/GenBank/DDBJ whole genome shotgun (WGS) entry which is preliminary data.</text>
</comment>
<feature type="region of interest" description="Disordered" evidence="1">
    <location>
        <begin position="85"/>
        <end position="211"/>
    </location>
</feature>
<feature type="compositionally biased region" description="Low complexity" evidence="1">
    <location>
        <begin position="139"/>
        <end position="153"/>
    </location>
</feature>
<protein>
    <recommendedName>
        <fullName evidence="2">Clr5 domain-containing protein</fullName>
    </recommendedName>
</protein>
<dbReference type="PANTHER" id="PTHR38788">
    <property type="entry name" value="CLR5 DOMAIN-CONTAINING PROTEIN"/>
    <property type="match status" value="1"/>
</dbReference>
<organism evidence="3 4">
    <name type="scientific">Thielaviopsis punctulata</name>
    <dbReference type="NCBI Taxonomy" id="72032"/>
    <lineage>
        <taxon>Eukaryota</taxon>
        <taxon>Fungi</taxon>
        <taxon>Dikarya</taxon>
        <taxon>Ascomycota</taxon>
        <taxon>Pezizomycotina</taxon>
        <taxon>Sordariomycetes</taxon>
        <taxon>Hypocreomycetidae</taxon>
        <taxon>Microascales</taxon>
        <taxon>Ceratocystidaceae</taxon>
        <taxon>Thielaviopsis</taxon>
    </lineage>
</organism>
<feature type="compositionally biased region" description="Polar residues" evidence="1">
    <location>
        <begin position="195"/>
        <end position="211"/>
    </location>
</feature>
<name>A0A0F4ZDK2_9PEZI</name>
<dbReference type="PANTHER" id="PTHR38788:SF3">
    <property type="entry name" value="CLR5 DOMAIN-CONTAINING PROTEIN"/>
    <property type="match status" value="1"/>
</dbReference>
<dbReference type="Pfam" id="PF14420">
    <property type="entry name" value="Clr5"/>
    <property type="match status" value="1"/>
</dbReference>
<evidence type="ECO:0000256" key="1">
    <source>
        <dbReference type="SAM" id="MobiDB-lite"/>
    </source>
</evidence>
<keyword evidence="4" id="KW-1185">Reference proteome</keyword>
<dbReference type="AlphaFoldDB" id="A0A0F4ZDK2"/>
<feature type="compositionally biased region" description="Low complexity" evidence="1">
    <location>
        <begin position="19"/>
        <end position="31"/>
    </location>
</feature>
<proteinExistence type="predicted"/>
<accession>A0A0F4ZDK2</accession>
<feature type="compositionally biased region" description="Polar residues" evidence="1">
    <location>
        <begin position="85"/>
        <end position="94"/>
    </location>
</feature>
<reference evidence="3" key="1">
    <citation type="submission" date="2015-03" db="EMBL/GenBank/DDBJ databases">
        <authorList>
            <person name="Radwan O."/>
            <person name="Al-Naeli F.A."/>
            <person name="Rendon G.A."/>
            <person name="Fields C."/>
        </authorList>
    </citation>
    <scope>NUCLEOTIDE SEQUENCE [LARGE SCALE GENOMIC DNA]</scope>
    <source>
        <strain evidence="3">CR-DP1</strain>
    </source>
</reference>